<dbReference type="AlphaFoldDB" id="A0A4Y2SDV2"/>
<comment type="caution">
    <text evidence="1">The sequence shown here is derived from an EMBL/GenBank/DDBJ whole genome shotgun (WGS) entry which is preliminary data.</text>
</comment>
<dbReference type="OrthoDB" id="8031842at2759"/>
<protein>
    <submittedName>
        <fullName evidence="1">Uncharacterized protein</fullName>
    </submittedName>
</protein>
<dbReference type="Gene3D" id="3.30.420.10">
    <property type="entry name" value="Ribonuclease H-like superfamily/Ribonuclease H"/>
    <property type="match status" value="1"/>
</dbReference>
<gene>
    <name evidence="1" type="ORF">AVEN_32304_1</name>
</gene>
<organism evidence="1 2">
    <name type="scientific">Araneus ventricosus</name>
    <name type="common">Orbweaver spider</name>
    <name type="synonym">Epeira ventricosa</name>
    <dbReference type="NCBI Taxonomy" id="182803"/>
    <lineage>
        <taxon>Eukaryota</taxon>
        <taxon>Metazoa</taxon>
        <taxon>Ecdysozoa</taxon>
        <taxon>Arthropoda</taxon>
        <taxon>Chelicerata</taxon>
        <taxon>Arachnida</taxon>
        <taxon>Araneae</taxon>
        <taxon>Araneomorphae</taxon>
        <taxon>Entelegynae</taxon>
        <taxon>Araneoidea</taxon>
        <taxon>Araneidae</taxon>
        <taxon>Araneus</taxon>
    </lineage>
</organism>
<proteinExistence type="predicted"/>
<dbReference type="Proteomes" id="UP000499080">
    <property type="component" value="Unassembled WGS sequence"/>
</dbReference>
<keyword evidence="2" id="KW-1185">Reference proteome</keyword>
<dbReference type="EMBL" id="BGPR01021192">
    <property type="protein sequence ID" value="GBN86247.1"/>
    <property type="molecule type" value="Genomic_DNA"/>
</dbReference>
<name>A0A4Y2SDV2_ARAVE</name>
<evidence type="ECO:0000313" key="1">
    <source>
        <dbReference type="EMBL" id="GBN86247.1"/>
    </source>
</evidence>
<accession>A0A4Y2SDV2</accession>
<dbReference type="InterPro" id="IPR036397">
    <property type="entry name" value="RNaseH_sf"/>
</dbReference>
<evidence type="ECO:0000313" key="2">
    <source>
        <dbReference type="Proteomes" id="UP000499080"/>
    </source>
</evidence>
<sequence length="105" mass="12073">MWCALSHDEVIGPFFFAETSVTENIYLDMLQLHAIPQMQHLQPTVTFQQDAVARMFEHFAGTGLPVGYPRIYNPLISSNKMLWHGCSSTLLEQDYRLDILVFTTH</sequence>
<dbReference type="GO" id="GO:0003676">
    <property type="term" value="F:nucleic acid binding"/>
    <property type="evidence" value="ECO:0007669"/>
    <property type="project" value="InterPro"/>
</dbReference>
<reference evidence="1 2" key="1">
    <citation type="journal article" date="2019" name="Sci. Rep.">
        <title>Orb-weaving spider Araneus ventricosus genome elucidates the spidroin gene catalogue.</title>
        <authorList>
            <person name="Kono N."/>
            <person name="Nakamura H."/>
            <person name="Ohtoshi R."/>
            <person name="Moran D.A.P."/>
            <person name="Shinohara A."/>
            <person name="Yoshida Y."/>
            <person name="Fujiwara M."/>
            <person name="Mori M."/>
            <person name="Tomita M."/>
            <person name="Arakawa K."/>
        </authorList>
    </citation>
    <scope>NUCLEOTIDE SEQUENCE [LARGE SCALE GENOMIC DNA]</scope>
</reference>